<evidence type="ECO:0000256" key="1">
    <source>
        <dbReference type="SAM" id="Coils"/>
    </source>
</evidence>
<evidence type="ECO:0000313" key="3">
    <source>
        <dbReference type="EMBL" id="BAL58218.1"/>
    </source>
</evidence>
<reference evidence="3" key="1">
    <citation type="journal article" date="2005" name="Environ. Microbiol.">
        <title>Genetic and functional properties of uncultivated thermophilic crenarchaeotes from a subsurface gold mine as revealed by analysis of genome fragments.</title>
        <authorList>
            <person name="Nunoura T."/>
            <person name="Hirayama H."/>
            <person name="Takami H."/>
            <person name="Oida H."/>
            <person name="Nishi S."/>
            <person name="Shimamura S."/>
            <person name="Suzuki Y."/>
            <person name="Inagaki F."/>
            <person name="Takai K."/>
            <person name="Nealson K.H."/>
            <person name="Horikoshi K."/>
        </authorList>
    </citation>
    <scope>NUCLEOTIDE SEQUENCE</scope>
</reference>
<feature type="coiled-coil region" evidence="1">
    <location>
        <begin position="774"/>
        <end position="834"/>
    </location>
</feature>
<reference evidence="3" key="2">
    <citation type="journal article" date="2012" name="PLoS ONE">
        <title>A Deeply Branching Thermophilic Bacterium with an Ancient Acetyl-CoA Pathway Dominates a Subsurface Ecosystem.</title>
        <authorList>
            <person name="Takami H."/>
            <person name="Noguchi H."/>
            <person name="Takaki Y."/>
            <person name="Uchiyama I."/>
            <person name="Toyoda A."/>
            <person name="Nishi S."/>
            <person name="Chee G.-J."/>
            <person name="Arai W."/>
            <person name="Nunoura T."/>
            <person name="Itoh T."/>
            <person name="Hattori M."/>
            <person name="Takai K."/>
        </authorList>
    </citation>
    <scope>NUCLEOTIDE SEQUENCE</scope>
</reference>
<keyword evidence="2" id="KW-1133">Transmembrane helix</keyword>
<feature type="transmembrane region" description="Helical" evidence="2">
    <location>
        <begin position="12"/>
        <end position="33"/>
    </location>
</feature>
<sequence length="897" mass="103918">MLIYNNLYPEYIILIFLIAVLMSASVTVSLSLLTKRVIREVAKIDPILGETVLSAVELSHDWKKMSQKEDWKTIVKEFFENAAKSVEEKGKVVKISILPPVPAFLILGFSALISAGIFLKQTWMGDRYEVVKKINAEITPPSYTLLSPYILQNEYEIKDVIAGSSISVRFETDSKIEMVKIKDEFSEKHPEKTGNIFSFSFQVTHDTSINFFGKMGVKWFENFESMQVSVKKDKEPEVQILSPEGEVLLRDEKRVMVSYDVKDDFGLTRLRFAFQKEGGSVQYLDLSMKEGETHIIGNYVWDLSWLEAGERIYGWIEALDNDAISGPKLGRSRTFTVEMFSLKKVLLSLLDRFDHLLGMMVDILALQIEQVIEGKKPFSKEAMRKVDEKENEVFNEFESIFSSVREELKVQGGEIGKIMSAYENFHSAVKERRKNEEDLKLLQQKFIKEVESTEQLILLLDRTWRDELLSFAQDEINKLLKKREELISRLEKGENVDEILRQLTKVNEMLRNIMNKLAQKLAEMPDDYLNPVDVERIRAGSEGERIFEELKRAVEEKNFQKAKELLNQYLNNLQELAGSMKNISGEMAMGGMEAFKTFSEVAKEINEIKEAEKKLKNEHLSRLSGGNEKLKQEVDEAENILKEYIEKARKHYRESVQRNAFPLRFPFIESRMNEVERGFNQMEMHVDEGNYEELMRESEMVKENLKALRDVAVGRENKENLETSKEYVEKIMEMIKKLSNLKISAGECNRLGEDQDSISRRLSSLRRKADELGSKNLMEKIERSLNSMEEARDKIEGNRNAEAIKKEKNAIGYLEEAQEELDKMINQMEGKRLLSLFPSEEGEILGSEVERGKVAIPEEEKYEAKEKLRRQIEEALKKGLPEEKKTYNKKYYNELIQ</sequence>
<name>H5SPY2_9ZZZZ</name>
<evidence type="ECO:0008006" key="4">
    <source>
        <dbReference type="Google" id="ProtNLM"/>
    </source>
</evidence>
<feature type="coiled-coil region" evidence="1">
    <location>
        <begin position="552"/>
        <end position="654"/>
    </location>
</feature>
<dbReference type="AlphaFoldDB" id="H5SPY2"/>
<feature type="transmembrane region" description="Helical" evidence="2">
    <location>
        <begin position="97"/>
        <end position="119"/>
    </location>
</feature>
<dbReference type="InterPro" id="IPR012683">
    <property type="entry name" value="CHP02302_TM"/>
</dbReference>
<proteinExistence type="predicted"/>
<gene>
    <name evidence="3" type="ORF">HGMM_F55D02C18</name>
</gene>
<dbReference type="Pfam" id="PF13779">
    <property type="entry name" value="DUF4175"/>
    <property type="match status" value="1"/>
</dbReference>
<evidence type="ECO:0000256" key="2">
    <source>
        <dbReference type="SAM" id="Phobius"/>
    </source>
</evidence>
<dbReference type="EMBL" id="AP011797">
    <property type="protein sequence ID" value="BAL58218.1"/>
    <property type="molecule type" value="Genomic_DNA"/>
</dbReference>
<protein>
    <recommendedName>
        <fullName evidence="4">DUF4175 domain-containing protein</fullName>
    </recommendedName>
</protein>
<keyword evidence="1" id="KW-0175">Coiled coil</keyword>
<keyword evidence="2" id="KW-0812">Transmembrane</keyword>
<accession>H5SPY2</accession>
<feature type="coiled-coil region" evidence="1">
    <location>
        <begin position="469"/>
        <end position="520"/>
    </location>
</feature>
<organism evidence="3">
    <name type="scientific">uncultured prokaryote</name>
    <dbReference type="NCBI Taxonomy" id="198431"/>
    <lineage>
        <taxon>unclassified sequences</taxon>
        <taxon>environmental samples</taxon>
    </lineage>
</organism>
<keyword evidence="2" id="KW-0472">Membrane</keyword>